<keyword evidence="2" id="KW-0496">Mitochondrion</keyword>
<keyword evidence="3" id="KW-1133">Transmembrane helix</keyword>
<keyword evidence="3" id="KW-0472">Membrane</keyword>
<dbReference type="GO" id="GO:0045277">
    <property type="term" value="C:respiratory chain complex IV"/>
    <property type="evidence" value="ECO:0007669"/>
    <property type="project" value="InterPro"/>
</dbReference>
<comment type="subcellular location">
    <subcellularLocation>
        <location evidence="1">Mitochondrion</location>
    </subcellularLocation>
</comment>
<name>F0W808_9STRA</name>
<proteinExistence type="predicted"/>
<dbReference type="SUPFAM" id="SSF81406">
    <property type="entry name" value="Mitochondrial cytochrome c oxidase subunit IV"/>
    <property type="match status" value="1"/>
</dbReference>
<gene>
    <name evidence="4" type="primary">AlNc14C32G2958</name>
    <name evidence="4" type="ORF">ALNC14_034040</name>
</gene>
<organism evidence="4">
    <name type="scientific">Albugo laibachii Nc14</name>
    <dbReference type="NCBI Taxonomy" id="890382"/>
    <lineage>
        <taxon>Eukaryota</taxon>
        <taxon>Sar</taxon>
        <taxon>Stramenopiles</taxon>
        <taxon>Oomycota</taxon>
        <taxon>Peronosporomycetes</taxon>
        <taxon>Albuginales</taxon>
        <taxon>Albuginaceae</taxon>
        <taxon>Albugo</taxon>
    </lineage>
</organism>
<dbReference type="InterPro" id="IPR036639">
    <property type="entry name" value="Cyt_c_oxidase_su4_sf"/>
</dbReference>
<dbReference type="GO" id="GO:0006123">
    <property type="term" value="P:mitochondrial electron transport, cytochrome c to oxygen"/>
    <property type="evidence" value="ECO:0007669"/>
    <property type="project" value="InterPro"/>
</dbReference>
<dbReference type="Pfam" id="PF02936">
    <property type="entry name" value="COX4"/>
    <property type="match status" value="1"/>
</dbReference>
<dbReference type="HOGENOM" id="CLU_2659979_0_0_1"/>
<accession>F0W808</accession>
<feature type="transmembrane region" description="Helical" evidence="3">
    <location>
        <begin position="15"/>
        <end position="33"/>
    </location>
</feature>
<reference evidence="4" key="2">
    <citation type="submission" date="2011-02" db="EMBL/GenBank/DDBJ databases">
        <authorList>
            <person name="MacLean D."/>
        </authorList>
    </citation>
    <scope>NUCLEOTIDE SEQUENCE</scope>
</reference>
<dbReference type="Gene3D" id="1.10.442.10">
    <property type="entry name" value="Cytochrome c oxidase subunit IV"/>
    <property type="match status" value="1"/>
</dbReference>
<sequence length="76" mass="7981">MVVHKLLSSLPTNQAITVGVGAGIGLSAVLFTLQRFSGEDLGGSVPGSPKTTSAEWAEASKEYAKAQNINPIRHFK</sequence>
<dbReference type="AlphaFoldDB" id="F0W808"/>
<evidence type="ECO:0000256" key="2">
    <source>
        <dbReference type="ARBA" id="ARBA00023128"/>
    </source>
</evidence>
<dbReference type="InterPro" id="IPR004203">
    <property type="entry name" value="Cyt_c_oxidase_su4_fam"/>
</dbReference>
<keyword evidence="3" id="KW-0812">Transmembrane</keyword>
<dbReference type="GO" id="GO:0005739">
    <property type="term" value="C:mitochondrion"/>
    <property type="evidence" value="ECO:0007669"/>
    <property type="project" value="UniProtKB-SubCell"/>
</dbReference>
<reference evidence="4" key="1">
    <citation type="journal article" date="2011" name="PLoS Biol.">
        <title>Gene gain and loss during evolution of obligate parasitism in the white rust pathogen of Arabidopsis thaliana.</title>
        <authorList>
            <person name="Kemen E."/>
            <person name="Gardiner A."/>
            <person name="Schultz-Larsen T."/>
            <person name="Kemen A.C."/>
            <person name="Balmuth A.L."/>
            <person name="Robert-Seilaniantz A."/>
            <person name="Bailey K."/>
            <person name="Holub E."/>
            <person name="Studholme D.J."/>
            <person name="Maclean D."/>
            <person name="Jones J.D."/>
        </authorList>
    </citation>
    <scope>NUCLEOTIDE SEQUENCE</scope>
</reference>
<dbReference type="EMBL" id="FR824077">
    <property type="protein sequence ID" value="CCA17261.1"/>
    <property type="molecule type" value="Genomic_DNA"/>
</dbReference>
<evidence type="ECO:0000256" key="3">
    <source>
        <dbReference type="SAM" id="Phobius"/>
    </source>
</evidence>
<evidence type="ECO:0000313" key="4">
    <source>
        <dbReference type="EMBL" id="CCA17261.1"/>
    </source>
</evidence>
<evidence type="ECO:0000256" key="1">
    <source>
        <dbReference type="ARBA" id="ARBA00004173"/>
    </source>
</evidence>
<protein>
    <submittedName>
        <fullName evidence="4">Uncharacterized protein AlNc14C32G2958</fullName>
    </submittedName>
</protein>